<gene>
    <name evidence="4" type="ORF">BGZ80_002171</name>
</gene>
<accession>A0A9P6SXE8</accession>
<keyword evidence="1" id="KW-0862">Zinc</keyword>
<comment type="caution">
    <text evidence="4">The sequence shown here is derived from an EMBL/GenBank/DDBJ whole genome shotgun (WGS) entry which is preliminary data.</text>
</comment>
<dbReference type="GO" id="GO:0008270">
    <property type="term" value="F:zinc ion binding"/>
    <property type="evidence" value="ECO:0007669"/>
    <property type="project" value="UniProtKB-KW"/>
</dbReference>
<evidence type="ECO:0000259" key="3">
    <source>
        <dbReference type="PROSITE" id="PS50157"/>
    </source>
</evidence>
<name>A0A9P6SXE8_9FUNG</name>
<dbReference type="InterPro" id="IPR036236">
    <property type="entry name" value="Znf_C2H2_sf"/>
</dbReference>
<feature type="region of interest" description="Disordered" evidence="2">
    <location>
        <begin position="599"/>
        <end position="673"/>
    </location>
</feature>
<keyword evidence="1" id="KW-0479">Metal-binding</keyword>
<dbReference type="AlphaFoldDB" id="A0A9P6SXE8"/>
<feature type="region of interest" description="Disordered" evidence="2">
    <location>
        <begin position="318"/>
        <end position="341"/>
    </location>
</feature>
<feature type="compositionally biased region" description="Low complexity" evidence="2">
    <location>
        <begin position="599"/>
        <end position="610"/>
    </location>
</feature>
<feature type="non-terminal residue" evidence="4">
    <location>
        <position position="1"/>
    </location>
</feature>
<evidence type="ECO:0000256" key="2">
    <source>
        <dbReference type="SAM" id="MobiDB-lite"/>
    </source>
</evidence>
<dbReference type="EMBL" id="JAAAID010001528">
    <property type="protein sequence ID" value="KAG0009668.1"/>
    <property type="molecule type" value="Genomic_DNA"/>
</dbReference>
<evidence type="ECO:0000313" key="4">
    <source>
        <dbReference type="EMBL" id="KAG0009668.1"/>
    </source>
</evidence>
<proteinExistence type="predicted"/>
<dbReference type="Pfam" id="PF00096">
    <property type="entry name" value="zf-C2H2"/>
    <property type="match status" value="1"/>
</dbReference>
<evidence type="ECO:0000313" key="5">
    <source>
        <dbReference type="Proteomes" id="UP000703661"/>
    </source>
</evidence>
<feature type="domain" description="C2H2-type" evidence="3">
    <location>
        <begin position="406"/>
        <end position="433"/>
    </location>
</feature>
<evidence type="ECO:0000256" key="1">
    <source>
        <dbReference type="PROSITE-ProRule" id="PRU00042"/>
    </source>
</evidence>
<feature type="compositionally biased region" description="Low complexity" evidence="2">
    <location>
        <begin position="318"/>
        <end position="334"/>
    </location>
</feature>
<feature type="compositionally biased region" description="Polar residues" evidence="2">
    <location>
        <begin position="481"/>
        <end position="503"/>
    </location>
</feature>
<dbReference type="InterPro" id="IPR013087">
    <property type="entry name" value="Znf_C2H2_type"/>
</dbReference>
<keyword evidence="1" id="KW-0863">Zinc-finger</keyword>
<organism evidence="4 5">
    <name type="scientific">Entomortierella chlamydospora</name>
    <dbReference type="NCBI Taxonomy" id="101097"/>
    <lineage>
        <taxon>Eukaryota</taxon>
        <taxon>Fungi</taxon>
        <taxon>Fungi incertae sedis</taxon>
        <taxon>Mucoromycota</taxon>
        <taxon>Mortierellomycotina</taxon>
        <taxon>Mortierellomycetes</taxon>
        <taxon>Mortierellales</taxon>
        <taxon>Mortierellaceae</taxon>
        <taxon>Entomortierella</taxon>
    </lineage>
</organism>
<keyword evidence="5" id="KW-1185">Reference proteome</keyword>
<dbReference type="PROSITE" id="PS00028">
    <property type="entry name" value="ZINC_FINGER_C2H2_1"/>
    <property type="match status" value="1"/>
</dbReference>
<dbReference type="PROSITE" id="PS50157">
    <property type="entry name" value="ZINC_FINGER_C2H2_2"/>
    <property type="match status" value="1"/>
</dbReference>
<sequence>MNTVSEWIETCAAFDGASFVFPPRNQQPFLLQNQPQLQYQPQFQDPQQQQQQQQQQVLHPYNCNSVTNIQHEINNDMLVAMTLAASPSVPSPTATVASNGDPFNNSGNAFPMTSLGLTRPGTSIDYHDPSILWSQLGITEPNNIIDGNGSSGSSSVPFPLLPFSSNGLSLRGQVLDTNGNHLSSQFEATSLGNDPSLAQQLPSATSCPSTPILASHASFAATVDEMALNPMGAHEQFTAILYSWSHQLGNPANAKVLSNPGSTLGTCANPAYSPSSSTPSPALSTSSSFTTSSGFIASPSLAPSVYSPSLLSSSFSKLNTSNTSNKPCKNNMSNNDDDKNNVNALTRNFIPRSASKFTRRLLQVSPLEPASSSSSSSSAAAAALMPGSMFRRVSTRSWSSPPALPLTCQVCRKQYANNSTLRRHFKIHVYANNSARALATYRANNAANASANANANTSAGAGVNKSLGHQTPASHRPSLCSGVSSMSIGDQPPTDGSGSTAPGSTMTTTSASLMTQGYIPSSDPYLKKPECVGCNKAFARRDTVILHIKNQKRKWDLLNAILPTLIGITSPTDLPAGLTGATTTPTTALGAAAASTVFLSSGSNNKSGKGQASVKKEAEGVKYHRRGITRGNSNSGSNGEDDDEGDDAFKVEEGEEDLSDEADNDDEGDWPDMEAISKMDNQAKLKWMMDTM</sequence>
<feature type="compositionally biased region" description="Acidic residues" evidence="2">
    <location>
        <begin position="653"/>
        <end position="672"/>
    </location>
</feature>
<dbReference type="Proteomes" id="UP000703661">
    <property type="component" value="Unassembled WGS sequence"/>
</dbReference>
<dbReference type="SUPFAM" id="SSF57667">
    <property type="entry name" value="beta-beta-alpha zinc fingers"/>
    <property type="match status" value="1"/>
</dbReference>
<protein>
    <recommendedName>
        <fullName evidence="3">C2H2-type domain-containing protein</fullName>
    </recommendedName>
</protein>
<reference evidence="4" key="1">
    <citation type="journal article" date="2020" name="Fungal Divers.">
        <title>Resolving the Mortierellaceae phylogeny through synthesis of multi-gene phylogenetics and phylogenomics.</title>
        <authorList>
            <person name="Vandepol N."/>
            <person name="Liber J."/>
            <person name="Desiro A."/>
            <person name="Na H."/>
            <person name="Kennedy M."/>
            <person name="Barry K."/>
            <person name="Grigoriev I.V."/>
            <person name="Miller A.N."/>
            <person name="O'Donnell K."/>
            <person name="Stajich J.E."/>
            <person name="Bonito G."/>
        </authorList>
    </citation>
    <scope>NUCLEOTIDE SEQUENCE</scope>
    <source>
        <strain evidence="4">NRRL 2769</strain>
    </source>
</reference>
<feature type="region of interest" description="Disordered" evidence="2">
    <location>
        <begin position="454"/>
        <end position="507"/>
    </location>
</feature>